<evidence type="ECO:0000313" key="1">
    <source>
        <dbReference type="Ensembl" id="ENSCCRP00010037574.1"/>
    </source>
</evidence>
<reference evidence="1" key="2">
    <citation type="submission" date="2025-09" db="UniProtKB">
        <authorList>
            <consortium name="Ensembl"/>
        </authorList>
    </citation>
    <scope>IDENTIFICATION</scope>
</reference>
<dbReference type="AlphaFoldDB" id="A0A8C1JU57"/>
<dbReference type="Proteomes" id="UP000694427">
    <property type="component" value="Unplaced"/>
</dbReference>
<accession>A0A8C1JU57</accession>
<name>A0A8C1JU57_CYPCA</name>
<keyword evidence="2" id="KW-1185">Reference proteome</keyword>
<organism evidence="1 2">
    <name type="scientific">Cyprinus carpio</name>
    <name type="common">Common carp</name>
    <dbReference type="NCBI Taxonomy" id="7962"/>
    <lineage>
        <taxon>Eukaryota</taxon>
        <taxon>Metazoa</taxon>
        <taxon>Chordata</taxon>
        <taxon>Craniata</taxon>
        <taxon>Vertebrata</taxon>
        <taxon>Euteleostomi</taxon>
        <taxon>Actinopterygii</taxon>
        <taxon>Neopterygii</taxon>
        <taxon>Teleostei</taxon>
        <taxon>Ostariophysi</taxon>
        <taxon>Cypriniformes</taxon>
        <taxon>Cyprinidae</taxon>
        <taxon>Cyprininae</taxon>
        <taxon>Cyprinus</taxon>
    </lineage>
</organism>
<reference evidence="1" key="1">
    <citation type="submission" date="2025-08" db="UniProtKB">
        <authorList>
            <consortium name="Ensembl"/>
        </authorList>
    </citation>
    <scope>IDENTIFICATION</scope>
</reference>
<sequence length="20" mass="2185">SYSNKIIFGQGTKVIINSSK</sequence>
<protein>
    <submittedName>
        <fullName evidence="1">Uncharacterized protein</fullName>
    </submittedName>
</protein>
<proteinExistence type="predicted"/>
<dbReference type="Ensembl" id="ENSCCRT00010041269.1">
    <property type="protein sequence ID" value="ENSCCRP00010037574.1"/>
    <property type="gene ID" value="ENSCCRG00010016049.1"/>
</dbReference>
<evidence type="ECO:0000313" key="2">
    <source>
        <dbReference type="Proteomes" id="UP000694427"/>
    </source>
</evidence>